<protein>
    <recommendedName>
        <fullName evidence="8">Anaphase-promoting complex subunit 4-like WD40 domain-containing protein</fullName>
    </recommendedName>
</protein>
<dbReference type="PROSITE" id="PS00678">
    <property type="entry name" value="WD_REPEATS_1"/>
    <property type="match status" value="2"/>
</dbReference>
<dbReference type="InterPro" id="IPR019775">
    <property type="entry name" value="WD40_repeat_CS"/>
</dbReference>
<evidence type="ECO:0000256" key="2">
    <source>
        <dbReference type="ARBA" id="ARBA00022574"/>
    </source>
</evidence>
<dbReference type="Pfam" id="PF12894">
    <property type="entry name" value="ANAPC4_WD40"/>
    <property type="match status" value="1"/>
</dbReference>
<feature type="compositionally biased region" description="Low complexity" evidence="7">
    <location>
        <begin position="682"/>
        <end position="701"/>
    </location>
</feature>
<dbReference type="GO" id="GO:0005634">
    <property type="term" value="C:nucleus"/>
    <property type="evidence" value="ECO:0007669"/>
    <property type="project" value="TreeGrafter"/>
</dbReference>
<dbReference type="Gene3D" id="2.130.10.10">
    <property type="entry name" value="YVTN repeat-like/Quinoprotein amine dehydrogenase"/>
    <property type="match status" value="2"/>
</dbReference>
<feature type="compositionally biased region" description="Polar residues" evidence="7">
    <location>
        <begin position="392"/>
        <end position="410"/>
    </location>
</feature>
<feature type="region of interest" description="Disordered" evidence="7">
    <location>
        <begin position="542"/>
        <end position="573"/>
    </location>
</feature>
<dbReference type="AlphaFoldDB" id="A0AAV6UUZ2"/>
<feature type="compositionally biased region" description="Polar residues" evidence="7">
    <location>
        <begin position="626"/>
        <end position="655"/>
    </location>
</feature>
<evidence type="ECO:0000256" key="6">
    <source>
        <dbReference type="PROSITE-ProRule" id="PRU00221"/>
    </source>
</evidence>
<dbReference type="InterPro" id="IPR036322">
    <property type="entry name" value="WD40_repeat_dom_sf"/>
</dbReference>
<evidence type="ECO:0000313" key="10">
    <source>
        <dbReference type="Proteomes" id="UP000827092"/>
    </source>
</evidence>
<gene>
    <name evidence="9" type="ORF">JTE90_027713</name>
</gene>
<dbReference type="PANTHER" id="PTHR22852:SF0">
    <property type="entry name" value="DENTICLELESS PROTEIN HOMOLOG"/>
    <property type="match status" value="1"/>
</dbReference>
<evidence type="ECO:0000259" key="8">
    <source>
        <dbReference type="Pfam" id="PF12894"/>
    </source>
</evidence>
<dbReference type="InterPro" id="IPR024977">
    <property type="entry name" value="Apc4-like_WD40_dom"/>
</dbReference>
<sequence length="939" mass="102159">MLLLPYLYDRQIGSVRKFQSTFTRPNLDCLLSRLVCGVNDVFITRGEDGTPVPPFTCKFRKDEESDLLAVANEDGEVYLIDTDKGKGVVKNFTAHNNAIFDICWLPDRNCMITGSGDFRCCLFDMYTCKKVSTFKYHTASIKSVDVCQDGSGTTLAAGSKDGSISVWDVREDGLYSKPAIVINQAHERTSYNSNKKAQTSSSVSAVAFKDGYTLASAGVGDSVIKIWDLRKTYDKTNVSCRRKPRESITFVQHNKDQRFGYTSLVFNSLYTKLYACSGANKIFEIDCHSYTKKYERFIGLKSSTSYFVKIALSHDDQYIASGSSDNKAYIWKTSKPGLPLFELAGHTAEVTSVAWGAYNNTKVATCGDDHKVLLWKTKYSDHTPEKPDKEQVATSQPYSSGIPNDSSDSISIFLPVTPMNHSKKGPNFKSPPTSNNIRSYFSPLPSTPVSRPHFAQSPSNLRRESAKPQSSQSQRNQSGNPAEPQSSQSTSYLRRESAKPQSSQSPSYQIVKSAEAQFNNQSTNSAEPQSNHSPSDIIVKSAEPQRSQSPSNLARDSIKSLSSNSQTGPVSGSGYVYPTIFRNSFGKLIELYSSVSTPSQPSHSPDTEPATPHTIFSPGTSPGEDLSSSVSATQSEDISGDTTKVNMHHQPIQSRDNCDDESTSDSQNIDAPKSESALILHSQQSGYSLSSKSTVHQSSQSETKPNTDAISNSPYSNSTNSSNSPTTESSILNSTNSKSAKPQFSHIPSSCSTESASLTSPHFANSPNIDSTQISHSLSSPTTESASFPHSFNTPNKIQQSCNSPNGESNIQLSCNSPSNIQQSCNSPTNSQPPCNSLGTPTVRREPLSPRKNMQGPSGVKGSARVGKENGSSVKKSNGQTKRKLGVNDRACKNHLDGCGRSKGKTRCGKRIVVVPEKNSLTDYFSVIQTPDKHKTSAL</sequence>
<feature type="compositionally biased region" description="Low complexity" evidence="7">
    <location>
        <begin position="595"/>
        <end position="604"/>
    </location>
</feature>
<comment type="pathway">
    <text evidence="1">Protein modification; protein ubiquitination.</text>
</comment>
<dbReference type="InterPro" id="IPR015943">
    <property type="entry name" value="WD40/YVTN_repeat-like_dom_sf"/>
</dbReference>
<evidence type="ECO:0000256" key="7">
    <source>
        <dbReference type="SAM" id="MobiDB-lite"/>
    </source>
</evidence>
<dbReference type="PANTHER" id="PTHR22852">
    <property type="entry name" value="LETHAL 2 DENTICLELESS PROTEIN RETINOIC ACID-REGULATED NUCLEAR MATRIX-ASSOCIATED PROTEIN"/>
    <property type="match status" value="1"/>
</dbReference>
<dbReference type="SMART" id="SM00320">
    <property type="entry name" value="WD40"/>
    <property type="match status" value="6"/>
</dbReference>
<feature type="compositionally biased region" description="Polar residues" evidence="7">
    <location>
        <begin position="870"/>
        <end position="880"/>
    </location>
</feature>
<feature type="compositionally biased region" description="Polar residues" evidence="7">
    <location>
        <begin position="499"/>
        <end position="509"/>
    </location>
</feature>
<dbReference type="Proteomes" id="UP000827092">
    <property type="component" value="Unassembled WGS sequence"/>
</dbReference>
<feature type="compositionally biased region" description="Low complexity" evidence="7">
    <location>
        <begin position="469"/>
        <end position="478"/>
    </location>
</feature>
<keyword evidence="4" id="KW-0833">Ubl conjugation pathway</keyword>
<proteinExistence type="inferred from homology"/>
<feature type="compositionally biased region" description="Polar residues" evidence="7">
    <location>
        <begin position="762"/>
        <end position="840"/>
    </location>
</feature>
<dbReference type="InterPro" id="IPR051865">
    <property type="entry name" value="WD-repeat_CDT2_adapter"/>
</dbReference>
<feature type="repeat" description="WD" evidence="6">
    <location>
        <begin position="134"/>
        <end position="177"/>
    </location>
</feature>
<dbReference type="PROSITE" id="PS50082">
    <property type="entry name" value="WD_REPEATS_2"/>
    <property type="match status" value="3"/>
</dbReference>
<evidence type="ECO:0000256" key="4">
    <source>
        <dbReference type="ARBA" id="ARBA00022786"/>
    </source>
</evidence>
<comment type="caution">
    <text evidence="9">The sequence shown here is derived from an EMBL/GenBank/DDBJ whole genome shotgun (WGS) entry which is preliminary data.</text>
</comment>
<feature type="compositionally biased region" description="Basic and acidic residues" evidence="7">
    <location>
        <begin position="381"/>
        <end position="391"/>
    </location>
</feature>
<feature type="domain" description="Anaphase-promoting complex subunit 4-like WD40" evidence="8">
    <location>
        <begin position="64"/>
        <end position="145"/>
    </location>
</feature>
<dbReference type="EMBL" id="JAFNEN010000254">
    <property type="protein sequence ID" value="KAG8187939.1"/>
    <property type="molecule type" value="Genomic_DNA"/>
</dbReference>
<dbReference type="GO" id="GO:0030674">
    <property type="term" value="F:protein-macromolecule adaptor activity"/>
    <property type="evidence" value="ECO:0007669"/>
    <property type="project" value="TreeGrafter"/>
</dbReference>
<comment type="similarity">
    <text evidence="5">Belongs to the WD repeat cdt2 family.</text>
</comment>
<name>A0AAV6UUZ2_9ARAC</name>
<dbReference type="GO" id="GO:0043161">
    <property type="term" value="P:proteasome-mediated ubiquitin-dependent protein catabolic process"/>
    <property type="evidence" value="ECO:0007669"/>
    <property type="project" value="TreeGrafter"/>
</dbReference>
<evidence type="ECO:0000256" key="5">
    <source>
        <dbReference type="ARBA" id="ARBA00038344"/>
    </source>
</evidence>
<feature type="compositionally biased region" description="Low complexity" evidence="7">
    <location>
        <begin position="749"/>
        <end position="760"/>
    </location>
</feature>
<feature type="compositionally biased region" description="Polar residues" evidence="7">
    <location>
        <begin position="731"/>
        <end position="748"/>
    </location>
</feature>
<organism evidence="9 10">
    <name type="scientific">Oedothorax gibbosus</name>
    <dbReference type="NCBI Taxonomy" id="931172"/>
    <lineage>
        <taxon>Eukaryota</taxon>
        <taxon>Metazoa</taxon>
        <taxon>Ecdysozoa</taxon>
        <taxon>Arthropoda</taxon>
        <taxon>Chelicerata</taxon>
        <taxon>Arachnida</taxon>
        <taxon>Araneae</taxon>
        <taxon>Araneomorphae</taxon>
        <taxon>Entelegynae</taxon>
        <taxon>Araneoidea</taxon>
        <taxon>Linyphiidae</taxon>
        <taxon>Erigoninae</taxon>
        <taxon>Oedothorax</taxon>
    </lineage>
</organism>
<evidence type="ECO:0000256" key="1">
    <source>
        <dbReference type="ARBA" id="ARBA00004906"/>
    </source>
</evidence>
<feature type="region of interest" description="Disordered" evidence="7">
    <location>
        <begin position="595"/>
        <end position="889"/>
    </location>
</feature>
<feature type="repeat" description="WD" evidence="6">
    <location>
        <begin position="343"/>
        <end position="385"/>
    </location>
</feature>
<dbReference type="PROSITE" id="PS50294">
    <property type="entry name" value="WD_REPEATS_REGION"/>
    <property type="match status" value="1"/>
</dbReference>
<dbReference type="InterPro" id="IPR001680">
    <property type="entry name" value="WD40_rpt"/>
</dbReference>
<evidence type="ECO:0000256" key="3">
    <source>
        <dbReference type="ARBA" id="ARBA00022737"/>
    </source>
</evidence>
<accession>A0AAV6UUZ2</accession>
<dbReference type="Pfam" id="PF00400">
    <property type="entry name" value="WD40"/>
    <property type="match status" value="3"/>
</dbReference>
<keyword evidence="2 6" id="KW-0853">WD repeat</keyword>
<dbReference type="SUPFAM" id="SSF50978">
    <property type="entry name" value="WD40 repeat-like"/>
    <property type="match status" value="1"/>
</dbReference>
<keyword evidence="3" id="KW-0677">Repeat</keyword>
<feature type="compositionally biased region" description="Low complexity" evidence="7">
    <location>
        <begin position="711"/>
        <end position="730"/>
    </location>
</feature>
<reference evidence="9 10" key="1">
    <citation type="journal article" date="2022" name="Nat. Ecol. Evol.">
        <title>A masculinizing supergene underlies an exaggerated male reproductive morph in a spider.</title>
        <authorList>
            <person name="Hendrickx F."/>
            <person name="De Corte Z."/>
            <person name="Sonet G."/>
            <person name="Van Belleghem S.M."/>
            <person name="Kostlbacher S."/>
            <person name="Vangestel C."/>
        </authorList>
    </citation>
    <scope>NUCLEOTIDE SEQUENCE [LARGE SCALE GENOMIC DNA]</scope>
    <source>
        <strain evidence="9">W744_W776</strain>
    </source>
</reference>
<feature type="compositionally biased region" description="Polar residues" evidence="7">
    <location>
        <begin position="544"/>
        <end position="570"/>
    </location>
</feature>
<feature type="region of interest" description="Disordered" evidence="7">
    <location>
        <begin position="381"/>
        <end position="509"/>
    </location>
</feature>
<feature type="compositionally biased region" description="Polar residues" evidence="7">
    <location>
        <begin position="479"/>
        <end position="492"/>
    </location>
</feature>
<evidence type="ECO:0000313" key="9">
    <source>
        <dbReference type="EMBL" id="KAG8187939.1"/>
    </source>
</evidence>
<feature type="compositionally biased region" description="Polar residues" evidence="7">
    <location>
        <begin position="430"/>
        <end position="439"/>
    </location>
</feature>
<feature type="repeat" description="WD" evidence="6">
    <location>
        <begin position="300"/>
        <end position="332"/>
    </location>
</feature>
<keyword evidence="10" id="KW-1185">Reference proteome</keyword>